<sequence>MSANQVCLTVSEECPVQGTIYGYYPSLGANFFFAILFGIAFVVQFVQGIKWKTWTFMIALTLGCIAECIGYVGRIMLHHNPWDGNGFDIQICCLIIAPAFIAAGIYLNLKHIVLEVGPSFSRLRPKFYTWIFILCDFLSLVLQGAGGGIAATADAGSSFQKTGNDLMMAGIVWQVITLLLFGTLVADYAFRTFKNRANLAPSAVALMATLRWKLLTVSLTLAFVTVFTRCVFRIGEMAKGWANPIMRDETDFIVLDGVMITISVLCLTIFHPGYAFPEMQMHGKTSPVGEFSSAEKSMVHDEESTPASLDRSSPVKEEPKAASLDQEGRP</sequence>
<feature type="transmembrane region" description="Helical" evidence="6">
    <location>
        <begin position="252"/>
        <end position="276"/>
    </location>
</feature>
<keyword evidence="4 6" id="KW-0472">Membrane</keyword>
<dbReference type="Proteomes" id="UP001276659">
    <property type="component" value="Unassembled WGS sequence"/>
</dbReference>
<keyword evidence="3 6" id="KW-1133">Transmembrane helix</keyword>
<gene>
    <name evidence="7" type="ORF">OEA41_002049</name>
</gene>
<dbReference type="Pfam" id="PF04479">
    <property type="entry name" value="RTA1"/>
    <property type="match status" value="1"/>
</dbReference>
<evidence type="ECO:0000313" key="8">
    <source>
        <dbReference type="Proteomes" id="UP001276659"/>
    </source>
</evidence>
<evidence type="ECO:0000313" key="7">
    <source>
        <dbReference type="EMBL" id="KAK3174803.1"/>
    </source>
</evidence>
<proteinExistence type="predicted"/>
<dbReference type="PANTHER" id="PTHR31465">
    <property type="entry name" value="PROTEIN RTA1-RELATED"/>
    <property type="match status" value="1"/>
</dbReference>
<organism evidence="7 8">
    <name type="scientific">Lepraria neglecta</name>
    <dbReference type="NCBI Taxonomy" id="209136"/>
    <lineage>
        <taxon>Eukaryota</taxon>
        <taxon>Fungi</taxon>
        <taxon>Dikarya</taxon>
        <taxon>Ascomycota</taxon>
        <taxon>Pezizomycotina</taxon>
        <taxon>Lecanoromycetes</taxon>
        <taxon>OSLEUM clade</taxon>
        <taxon>Lecanoromycetidae</taxon>
        <taxon>Lecanorales</taxon>
        <taxon>Lecanorineae</taxon>
        <taxon>Stereocaulaceae</taxon>
        <taxon>Lepraria</taxon>
    </lineage>
</organism>
<comment type="caution">
    <text evidence="7">The sequence shown here is derived from an EMBL/GenBank/DDBJ whole genome shotgun (WGS) entry which is preliminary data.</text>
</comment>
<evidence type="ECO:0000256" key="6">
    <source>
        <dbReference type="SAM" id="Phobius"/>
    </source>
</evidence>
<dbReference type="GO" id="GO:0005886">
    <property type="term" value="C:plasma membrane"/>
    <property type="evidence" value="ECO:0007669"/>
    <property type="project" value="TreeGrafter"/>
</dbReference>
<evidence type="ECO:0000256" key="5">
    <source>
        <dbReference type="SAM" id="MobiDB-lite"/>
    </source>
</evidence>
<reference evidence="7" key="1">
    <citation type="submission" date="2022-11" db="EMBL/GenBank/DDBJ databases">
        <title>Chromosomal genome sequence assembly and mating type (MAT) locus characterization of the leprose asexual lichenized fungus Lepraria neglecta (Nyl.) Erichsen.</title>
        <authorList>
            <person name="Allen J.L."/>
            <person name="Pfeffer B."/>
        </authorList>
    </citation>
    <scope>NUCLEOTIDE SEQUENCE</scope>
    <source>
        <strain evidence="7">Allen 5258</strain>
    </source>
</reference>
<feature type="transmembrane region" description="Helical" evidence="6">
    <location>
        <begin position="210"/>
        <end position="232"/>
    </location>
</feature>
<protein>
    <recommendedName>
        <fullName evidence="9">RTA1-domain-containing protein</fullName>
    </recommendedName>
</protein>
<feature type="transmembrane region" description="Helical" evidence="6">
    <location>
        <begin position="127"/>
        <end position="151"/>
    </location>
</feature>
<feature type="transmembrane region" description="Helical" evidence="6">
    <location>
        <begin position="171"/>
        <end position="190"/>
    </location>
</feature>
<dbReference type="GO" id="GO:0000324">
    <property type="term" value="C:fungal-type vacuole"/>
    <property type="evidence" value="ECO:0007669"/>
    <property type="project" value="TreeGrafter"/>
</dbReference>
<name>A0AAD9ZBT6_9LECA</name>
<keyword evidence="2 6" id="KW-0812">Transmembrane</keyword>
<dbReference type="AlphaFoldDB" id="A0AAD9ZBT6"/>
<feature type="transmembrane region" description="Helical" evidence="6">
    <location>
        <begin position="27"/>
        <end position="46"/>
    </location>
</feature>
<evidence type="ECO:0008006" key="9">
    <source>
        <dbReference type="Google" id="ProtNLM"/>
    </source>
</evidence>
<keyword evidence="8" id="KW-1185">Reference proteome</keyword>
<evidence type="ECO:0000256" key="4">
    <source>
        <dbReference type="ARBA" id="ARBA00023136"/>
    </source>
</evidence>
<dbReference type="InterPro" id="IPR007568">
    <property type="entry name" value="RTA1"/>
</dbReference>
<feature type="region of interest" description="Disordered" evidence="5">
    <location>
        <begin position="287"/>
        <end position="330"/>
    </location>
</feature>
<dbReference type="EMBL" id="JASNWA010000006">
    <property type="protein sequence ID" value="KAK3174803.1"/>
    <property type="molecule type" value="Genomic_DNA"/>
</dbReference>
<evidence type="ECO:0000256" key="1">
    <source>
        <dbReference type="ARBA" id="ARBA00004141"/>
    </source>
</evidence>
<feature type="compositionally biased region" description="Basic and acidic residues" evidence="5">
    <location>
        <begin position="313"/>
        <end position="330"/>
    </location>
</feature>
<accession>A0AAD9ZBT6</accession>
<dbReference type="PANTHER" id="PTHR31465:SF8">
    <property type="entry name" value="DOMAIN PROTEIN, PUTATIVE (AFU_ORTHOLOGUE AFUA_6G14140)-RELATED"/>
    <property type="match status" value="1"/>
</dbReference>
<evidence type="ECO:0000256" key="2">
    <source>
        <dbReference type="ARBA" id="ARBA00022692"/>
    </source>
</evidence>
<feature type="transmembrane region" description="Helical" evidence="6">
    <location>
        <begin position="87"/>
        <end position="107"/>
    </location>
</feature>
<feature type="transmembrane region" description="Helical" evidence="6">
    <location>
        <begin position="53"/>
        <end position="75"/>
    </location>
</feature>
<evidence type="ECO:0000256" key="3">
    <source>
        <dbReference type="ARBA" id="ARBA00022989"/>
    </source>
</evidence>
<comment type="subcellular location">
    <subcellularLocation>
        <location evidence="1">Membrane</location>
        <topology evidence="1">Multi-pass membrane protein</topology>
    </subcellularLocation>
</comment>